<name>A0AAW2ZEA0_9EUKA</name>
<proteinExistence type="predicted"/>
<dbReference type="AlphaFoldDB" id="A0AAW2ZEA0"/>
<organism evidence="1 2">
    <name type="scientific">Acrasis kona</name>
    <dbReference type="NCBI Taxonomy" id="1008807"/>
    <lineage>
        <taxon>Eukaryota</taxon>
        <taxon>Discoba</taxon>
        <taxon>Heterolobosea</taxon>
        <taxon>Tetramitia</taxon>
        <taxon>Eutetramitia</taxon>
        <taxon>Acrasidae</taxon>
        <taxon>Acrasis</taxon>
    </lineage>
</organism>
<protein>
    <submittedName>
        <fullName evidence="1">Chloride channel protein D</fullName>
    </submittedName>
</protein>
<reference evidence="1 2" key="1">
    <citation type="submission" date="2024-03" db="EMBL/GenBank/DDBJ databases">
        <title>The Acrasis kona genome and developmental transcriptomes reveal deep origins of eukaryotic multicellular pathways.</title>
        <authorList>
            <person name="Sheikh S."/>
            <person name="Fu C.-J."/>
            <person name="Brown M.W."/>
            <person name="Baldauf S.L."/>
        </authorList>
    </citation>
    <scope>NUCLEOTIDE SEQUENCE [LARGE SCALE GENOMIC DNA]</scope>
    <source>
        <strain evidence="1 2">ATCC MYA-3509</strain>
    </source>
</reference>
<dbReference type="EMBL" id="JAOPGA020001330">
    <property type="protein sequence ID" value="KAL0487313.1"/>
    <property type="molecule type" value="Genomic_DNA"/>
</dbReference>
<dbReference type="Proteomes" id="UP001431209">
    <property type="component" value="Unassembled WGS sequence"/>
</dbReference>
<accession>A0AAW2ZEA0</accession>
<evidence type="ECO:0000313" key="2">
    <source>
        <dbReference type="Proteomes" id="UP001431209"/>
    </source>
</evidence>
<sequence length="199" mass="22722">MFVTSPFIYVEQYRFEVGQVEVKGLEIDEVLCCVIQRIMTTLGTHENFAVIESKTATKTRKALPNCFTFRLSSSTMLSAALSEDQSKNILKPNNNGVTKKKRLSVPPELIICNMIFSPSVAAERMGVSKSTLRRRFAEFDVGQHWPITEQEFEKKRSLLFKENKGGMEDIINQTYCDTKDLDDLTITILQCAFKQHQLK</sequence>
<keyword evidence="2" id="KW-1185">Reference proteome</keyword>
<comment type="caution">
    <text evidence="1">The sequence shown here is derived from an EMBL/GenBank/DDBJ whole genome shotgun (WGS) entry which is preliminary data.</text>
</comment>
<evidence type="ECO:0000313" key="1">
    <source>
        <dbReference type="EMBL" id="KAL0487313.1"/>
    </source>
</evidence>
<gene>
    <name evidence="1" type="ORF">AKO1_012205</name>
</gene>